<comment type="caution">
    <text evidence="3">The sequence shown here is derived from an EMBL/GenBank/DDBJ whole genome shotgun (WGS) entry which is preliminary data.</text>
</comment>
<accession>A0A944D449</accession>
<protein>
    <recommendedName>
        <fullName evidence="1">DNA 3'-5' helicase II</fullName>
    </recommendedName>
</protein>
<dbReference type="InterPro" id="IPR000212">
    <property type="entry name" value="DNA_helicase_UvrD/REP"/>
</dbReference>
<reference evidence="4" key="1">
    <citation type="journal article" date="2022" name="ISME J.">
        <title>Genetic and phylogenetic analysis of dissimilatory iodate-reducing bacteria identifies potential niches across the world's oceans.</title>
        <authorList>
            <person name="Reyes-Umana V."/>
            <person name="Henning Z."/>
            <person name="Lee K."/>
            <person name="Barnum T.P."/>
            <person name="Coates J.D."/>
        </authorList>
    </citation>
    <scope>NUCLEOTIDE SEQUENCE [LARGE SCALE GENOMIC DNA]</scope>
    <source>
        <strain evidence="4">IR12</strain>
    </source>
</reference>
<feature type="domain" description="UvrD-like helicase C-terminal" evidence="2">
    <location>
        <begin position="483"/>
        <end position="530"/>
    </location>
</feature>
<name>A0A944D449_DENI1</name>
<dbReference type="GO" id="GO:0003677">
    <property type="term" value="F:DNA binding"/>
    <property type="evidence" value="ECO:0007669"/>
    <property type="project" value="InterPro"/>
</dbReference>
<dbReference type="PANTHER" id="PTHR11070:SF2">
    <property type="entry name" value="ATP-DEPENDENT DNA HELICASE SRS2"/>
    <property type="match status" value="1"/>
</dbReference>
<evidence type="ECO:0000313" key="4">
    <source>
        <dbReference type="Proteomes" id="UP000694660"/>
    </source>
</evidence>
<gene>
    <name evidence="3" type="ORF">I8J34_00755</name>
</gene>
<keyword evidence="3" id="KW-0547">Nucleotide-binding</keyword>
<dbReference type="RefSeq" id="WP_214359442.1">
    <property type="nucleotide sequence ID" value="NZ_JAEKFT010000001.1"/>
</dbReference>
<dbReference type="SUPFAM" id="SSF52540">
    <property type="entry name" value="P-loop containing nucleoside triphosphate hydrolases"/>
    <property type="match status" value="1"/>
</dbReference>
<dbReference type="AlphaFoldDB" id="A0A944D449"/>
<dbReference type="EMBL" id="JAEKFT010000001">
    <property type="protein sequence ID" value="MBT0959685.1"/>
    <property type="molecule type" value="Genomic_DNA"/>
</dbReference>
<sequence>MAHTHPDGWQTLNATGAQARRIDTLARLARALPAAYTIYHAVHWSTLEGEQSIYGEIDFILVNQAGDVLLIEQKAGLLDETDAGLVERHPVRPRQVAARIAQALHIVRGKLDAALGKERGGLEYLFFCPDYHVRSPATAGIDAGRIVDAGRREALVEIIDRILPPRSDHARAAKVHRLLRDILQLQPDVSALVGRAEAMVTRISGGLAHWGRRLDFSPFRLRVTGTAGSGKTQLALAEYQATLEAGKRPLYVCYNRPLADHFNAIVPRGGLACTFHMLCDLHLQSHDEATDFSAPGAFEQLVSRAAARPPQAELMFDTVIVDEGQDFSAAWRDIVLRHATPEARQLWLEDPLQNLYEQPPVELPGWVTLRSEANYRSPRAIVDFLRPLLPEGLQIEAQSPFSDTGVDILTYRDAEQLRERVKEAIRRTYAAGFRKEDLAILSFRGHQHSALLHAERLGQTTLRTFTGGYDLLGQPAYTAGEVLIESVYRFKGQAAPAVILAEIDFDTLDARSARKLFVGATRARLHLVLVMSERAAARLAQA</sequence>
<evidence type="ECO:0000256" key="1">
    <source>
        <dbReference type="ARBA" id="ARBA00034923"/>
    </source>
</evidence>
<dbReference type="Gene3D" id="3.40.50.300">
    <property type="entry name" value="P-loop containing nucleotide triphosphate hydrolases"/>
    <property type="match status" value="2"/>
</dbReference>
<dbReference type="PANTHER" id="PTHR11070">
    <property type="entry name" value="UVRD / RECB / PCRA DNA HELICASE FAMILY MEMBER"/>
    <property type="match status" value="1"/>
</dbReference>
<evidence type="ECO:0000259" key="2">
    <source>
        <dbReference type="Pfam" id="PF13538"/>
    </source>
</evidence>
<dbReference type="GO" id="GO:0043138">
    <property type="term" value="F:3'-5' DNA helicase activity"/>
    <property type="evidence" value="ECO:0007669"/>
    <property type="project" value="TreeGrafter"/>
</dbReference>
<dbReference type="GO" id="GO:0005524">
    <property type="term" value="F:ATP binding"/>
    <property type="evidence" value="ECO:0007669"/>
    <property type="project" value="UniProtKB-KW"/>
</dbReference>
<dbReference type="Pfam" id="PF13538">
    <property type="entry name" value="UvrD_C_2"/>
    <property type="match status" value="1"/>
</dbReference>
<organism evidence="3 4">
    <name type="scientific">Denitromonas iodatirespirans</name>
    <dbReference type="NCBI Taxonomy" id="2795389"/>
    <lineage>
        <taxon>Bacteria</taxon>
        <taxon>Pseudomonadati</taxon>
        <taxon>Pseudomonadota</taxon>
        <taxon>Betaproteobacteria</taxon>
        <taxon>Rhodocyclales</taxon>
        <taxon>Zoogloeaceae</taxon>
        <taxon>Denitromonas</taxon>
    </lineage>
</organism>
<keyword evidence="4" id="KW-1185">Reference proteome</keyword>
<dbReference type="GO" id="GO:0000725">
    <property type="term" value="P:recombinational repair"/>
    <property type="evidence" value="ECO:0007669"/>
    <property type="project" value="TreeGrafter"/>
</dbReference>
<dbReference type="InterPro" id="IPR027785">
    <property type="entry name" value="UvrD-like_helicase_C"/>
</dbReference>
<keyword evidence="3" id="KW-0067">ATP-binding</keyword>
<dbReference type="Proteomes" id="UP000694660">
    <property type="component" value="Unassembled WGS sequence"/>
</dbReference>
<proteinExistence type="predicted"/>
<evidence type="ECO:0000313" key="3">
    <source>
        <dbReference type="EMBL" id="MBT0959685.1"/>
    </source>
</evidence>
<dbReference type="InterPro" id="IPR027417">
    <property type="entry name" value="P-loop_NTPase"/>
</dbReference>